<dbReference type="OrthoDB" id="9812426at2"/>
<evidence type="ECO:0000259" key="1">
    <source>
        <dbReference type="Pfam" id="PF03781"/>
    </source>
</evidence>
<dbReference type="Pfam" id="PF03781">
    <property type="entry name" value="FGE-sulfatase"/>
    <property type="match status" value="1"/>
</dbReference>
<dbReference type="GO" id="GO:0120147">
    <property type="term" value="F:formylglycine-generating oxidase activity"/>
    <property type="evidence" value="ECO:0007669"/>
    <property type="project" value="TreeGrafter"/>
</dbReference>
<dbReference type="EC" id="2.7.11.1" evidence="2"/>
<dbReference type="InterPro" id="IPR005532">
    <property type="entry name" value="SUMF_dom"/>
</dbReference>
<dbReference type="InterPro" id="IPR042095">
    <property type="entry name" value="SUMF_sf"/>
</dbReference>
<keyword evidence="2" id="KW-0418">Kinase</keyword>
<dbReference type="PANTHER" id="PTHR23150:SF19">
    <property type="entry name" value="FORMYLGLYCINE-GENERATING ENZYME"/>
    <property type="match status" value="1"/>
</dbReference>
<sequence length="187" mass="19930">MGSNPSDFPGANRPVERVSWSDAVAYCQALTAQESALGNVPAGYEYRLPTEAEWEHACRAGITTEFNLGSTLFCDDAWIFFSQHSNSFCGIAIDFGSTDVGSFPPNLWGLVDMHGNVSEWCLDSFASYPVGPVTDPFVTGGPARVQRGGGWQSPSYVCRSASRVGNAPGSTNATVGFRVVLAPILVP</sequence>
<evidence type="ECO:0000313" key="3">
    <source>
        <dbReference type="Proteomes" id="UP000319342"/>
    </source>
</evidence>
<reference evidence="2 3" key="1">
    <citation type="submission" date="2019-02" db="EMBL/GenBank/DDBJ databases">
        <title>Deep-cultivation of Planctomycetes and their phenomic and genomic characterization uncovers novel biology.</title>
        <authorList>
            <person name="Wiegand S."/>
            <person name="Jogler M."/>
            <person name="Boedeker C."/>
            <person name="Pinto D."/>
            <person name="Vollmers J."/>
            <person name="Rivas-Marin E."/>
            <person name="Kohn T."/>
            <person name="Peeters S.H."/>
            <person name="Heuer A."/>
            <person name="Rast P."/>
            <person name="Oberbeckmann S."/>
            <person name="Bunk B."/>
            <person name="Jeske O."/>
            <person name="Meyerdierks A."/>
            <person name="Storesund J.E."/>
            <person name="Kallscheuer N."/>
            <person name="Luecker S."/>
            <person name="Lage O.M."/>
            <person name="Pohl T."/>
            <person name="Merkel B.J."/>
            <person name="Hornburger P."/>
            <person name="Mueller R.-W."/>
            <person name="Bruemmer F."/>
            <person name="Labrenz M."/>
            <person name="Spormann A.M."/>
            <person name="Op den Camp H."/>
            <person name="Overmann J."/>
            <person name="Amann R."/>
            <person name="Jetten M.S.M."/>
            <person name="Mascher T."/>
            <person name="Medema M.H."/>
            <person name="Devos D.P."/>
            <person name="Kaster A.-K."/>
            <person name="Ovreas L."/>
            <person name="Rohde M."/>
            <person name="Galperin M.Y."/>
            <person name="Jogler C."/>
        </authorList>
    </citation>
    <scope>NUCLEOTIDE SEQUENCE [LARGE SCALE GENOMIC DNA]</scope>
    <source>
        <strain evidence="2 3">Pla163</strain>
    </source>
</reference>
<dbReference type="PANTHER" id="PTHR23150">
    <property type="entry name" value="SULFATASE MODIFYING FACTOR 1, 2"/>
    <property type="match status" value="1"/>
</dbReference>
<dbReference type="EMBL" id="CP036290">
    <property type="protein sequence ID" value="QDU86000.1"/>
    <property type="molecule type" value="Genomic_DNA"/>
</dbReference>
<feature type="domain" description="Sulfatase-modifying factor enzyme-like" evidence="1">
    <location>
        <begin position="4"/>
        <end position="180"/>
    </location>
</feature>
<keyword evidence="2" id="KW-0808">Transferase</keyword>
<evidence type="ECO:0000313" key="2">
    <source>
        <dbReference type="EMBL" id="QDU86000.1"/>
    </source>
</evidence>
<keyword evidence="3" id="KW-1185">Reference proteome</keyword>
<dbReference type="InterPro" id="IPR051043">
    <property type="entry name" value="Sulfatase_Mod_Factor_Kinase"/>
</dbReference>
<dbReference type="Gene3D" id="3.90.1580.10">
    <property type="entry name" value="paralog of FGE (formylglycine-generating enzyme)"/>
    <property type="match status" value="1"/>
</dbReference>
<name>A0A518D3E5_9BACT</name>
<dbReference type="GO" id="GO:0004674">
    <property type="term" value="F:protein serine/threonine kinase activity"/>
    <property type="evidence" value="ECO:0007669"/>
    <property type="project" value="UniProtKB-EC"/>
</dbReference>
<dbReference type="InterPro" id="IPR016187">
    <property type="entry name" value="CTDL_fold"/>
</dbReference>
<organism evidence="2 3">
    <name type="scientific">Rohdeia mirabilis</name>
    <dbReference type="NCBI Taxonomy" id="2528008"/>
    <lineage>
        <taxon>Bacteria</taxon>
        <taxon>Pseudomonadati</taxon>
        <taxon>Planctomycetota</taxon>
        <taxon>Planctomycetia</taxon>
        <taxon>Planctomycetia incertae sedis</taxon>
        <taxon>Rohdeia</taxon>
    </lineage>
</organism>
<protein>
    <submittedName>
        <fullName evidence="2">Serine/threonine-protein kinase pkn1</fullName>
        <ecNumber evidence="2">2.7.11.1</ecNumber>
    </submittedName>
</protein>
<dbReference type="AlphaFoldDB" id="A0A518D3E5"/>
<dbReference type="SUPFAM" id="SSF56436">
    <property type="entry name" value="C-type lectin-like"/>
    <property type="match status" value="1"/>
</dbReference>
<dbReference type="RefSeq" id="WP_145190422.1">
    <property type="nucleotide sequence ID" value="NZ_CP036290.1"/>
</dbReference>
<proteinExistence type="predicted"/>
<accession>A0A518D3E5</accession>
<gene>
    <name evidence="2" type="primary">pkn1_5</name>
    <name evidence="2" type="ORF">Pla163_31470</name>
</gene>
<dbReference type="Proteomes" id="UP000319342">
    <property type="component" value="Chromosome"/>
</dbReference>